<proteinExistence type="predicted"/>
<sequence>MSLDFEDLVRRTVERRRLFHRHPETGWTEYYTTAKIAETLEPLGLGITFGGEFVKPETVMGAPADRDAHRRRAVEWGADPKIVGRIGDATGLLAMIDTGRPGPLTALRFDIDCVDVTECSEASHRPTAEGFPSENPGEMHACGHDGHTAMGLGLAELLTSNLDGLKGKILLVFQPAEEGVRGGYAFAASGAVDQADTFIALHLGLGFPTGTVFGGTDGFLCTTKFDVTFTGEAAHAGGAPELGRNALLGAAAAALNLHAIAPNSHGVTRINVGVLRAGEGRNVIPPKAFMKVETRGGTDELEQYVYGRAMEVIRGAAEMYGLTSQVEKVGQSIGGASSPELAELVCQVAREVPGAVDVRPRRLMSGSDDAAWLMKTVQDRGGLATYIGLGATTSAGHHNARFDFDEACLPIGLRLLEGVVRRLNG</sequence>
<dbReference type="eggNOG" id="COG1473">
    <property type="taxonomic scope" value="Bacteria"/>
</dbReference>
<dbReference type="EMBL" id="CM001376">
    <property type="protein sequence ID" value="EHM13637.1"/>
    <property type="molecule type" value="Genomic_DNA"/>
</dbReference>
<feature type="binding site" evidence="1">
    <location>
        <position position="144"/>
    </location>
    <ligand>
        <name>Mn(2+)</name>
        <dbReference type="ChEBI" id="CHEBI:29035"/>
        <label>2</label>
    </ligand>
</feature>
<dbReference type="Pfam" id="PF01546">
    <property type="entry name" value="Peptidase_M20"/>
    <property type="match status" value="1"/>
</dbReference>
<dbReference type="GO" id="GO:0016805">
    <property type="term" value="F:dipeptidase activity"/>
    <property type="evidence" value="ECO:0007669"/>
    <property type="project" value="TreeGrafter"/>
</dbReference>
<comment type="cofactor">
    <cofactor evidence="1">
        <name>Mn(2+)</name>
        <dbReference type="ChEBI" id="CHEBI:29035"/>
    </cofactor>
    <text evidence="1">The Mn(2+) ion enhances activity.</text>
</comment>
<dbReference type="InterPro" id="IPR011650">
    <property type="entry name" value="Peptidase_M20_dimer"/>
</dbReference>
<organism evidence="3 4">
    <name type="scientific">Jonquetella anthropi DSM 22815</name>
    <dbReference type="NCBI Taxonomy" id="885272"/>
    <lineage>
        <taxon>Bacteria</taxon>
        <taxon>Thermotogati</taxon>
        <taxon>Synergistota</taxon>
        <taxon>Synergistia</taxon>
        <taxon>Synergistales</taxon>
        <taxon>Dethiosulfovibrionaceae</taxon>
        <taxon>Jonquetella</taxon>
    </lineage>
</organism>
<reference evidence="3 4" key="1">
    <citation type="submission" date="2011-11" db="EMBL/GenBank/DDBJ databases">
        <title>The Noncontiguous Finished genome of Jonquetella anthropi DSM 22815.</title>
        <authorList>
            <consortium name="US DOE Joint Genome Institute (JGI-PGF)"/>
            <person name="Lucas S."/>
            <person name="Copeland A."/>
            <person name="Lapidus A."/>
            <person name="Glavina del Rio T."/>
            <person name="Dalin E."/>
            <person name="Tice H."/>
            <person name="Bruce D."/>
            <person name="Goodwin L."/>
            <person name="Pitluck S."/>
            <person name="Peters L."/>
            <person name="Mikhailova N."/>
            <person name="Held B."/>
            <person name="Kyrpides N."/>
            <person name="Mavromatis K."/>
            <person name="Ivanova N."/>
            <person name="Markowitz V."/>
            <person name="Cheng J.-F."/>
            <person name="Hugenholtz P."/>
            <person name="Woyke T."/>
            <person name="Wu D."/>
            <person name="Gronow S."/>
            <person name="Wellnitz S."/>
            <person name="Brambilla E."/>
            <person name="Klenk H.-P."/>
            <person name="Eisen J.A."/>
        </authorList>
    </citation>
    <scope>NUCLEOTIDE SEQUENCE [LARGE SCALE GENOMIC DNA]</scope>
    <source>
        <strain evidence="3 4">DSM 22815</strain>
    </source>
</reference>
<feature type="binding site" evidence="1">
    <location>
        <position position="142"/>
    </location>
    <ligand>
        <name>Mn(2+)</name>
        <dbReference type="ChEBI" id="CHEBI:29035"/>
        <label>2</label>
    </ligand>
</feature>
<gene>
    <name evidence="3" type="ORF">JonanDRAFT_1271</name>
</gene>
<dbReference type="Gene3D" id="3.40.630.10">
    <property type="entry name" value="Zn peptidases"/>
    <property type="match status" value="2"/>
</dbReference>
<dbReference type="PANTHER" id="PTHR30575">
    <property type="entry name" value="PEPTIDASE M20"/>
    <property type="match status" value="1"/>
</dbReference>
<feature type="binding site" evidence="1">
    <location>
        <position position="202"/>
    </location>
    <ligand>
        <name>Mn(2+)</name>
        <dbReference type="ChEBI" id="CHEBI:29035"/>
        <label>2</label>
    </ligand>
</feature>
<dbReference type="OrthoDB" id="9776731at2"/>
<dbReference type="InterPro" id="IPR052030">
    <property type="entry name" value="Peptidase_M20/M20A_hydrolases"/>
</dbReference>
<dbReference type="STRING" id="885272.JonanDRAFT_1271"/>
<dbReference type="SUPFAM" id="SSF53187">
    <property type="entry name" value="Zn-dependent exopeptidases"/>
    <property type="match status" value="1"/>
</dbReference>
<keyword evidence="1" id="KW-0479">Metal-binding</keyword>
<dbReference type="InterPro" id="IPR002933">
    <property type="entry name" value="Peptidase_M20"/>
</dbReference>
<evidence type="ECO:0000313" key="3">
    <source>
        <dbReference type="EMBL" id="EHM13637.1"/>
    </source>
</evidence>
<keyword evidence="1" id="KW-0464">Manganese</keyword>
<evidence type="ECO:0000256" key="1">
    <source>
        <dbReference type="PIRSR" id="PIRSR005962-1"/>
    </source>
</evidence>
<feature type="domain" description="Peptidase M20 dimerisation" evidence="2">
    <location>
        <begin position="225"/>
        <end position="295"/>
    </location>
</feature>
<dbReference type="InterPro" id="IPR036264">
    <property type="entry name" value="Bact_exopeptidase_dim_dom"/>
</dbReference>
<feature type="binding site" evidence="1">
    <location>
        <position position="178"/>
    </location>
    <ligand>
        <name>Mn(2+)</name>
        <dbReference type="ChEBI" id="CHEBI:29035"/>
        <label>2</label>
    </ligand>
</feature>
<dbReference type="AlphaFoldDB" id="H0UM61"/>
<dbReference type="SUPFAM" id="SSF55031">
    <property type="entry name" value="Bacterial exopeptidase dimerisation domain"/>
    <property type="match status" value="1"/>
</dbReference>
<feature type="binding site" evidence="1">
    <location>
        <position position="398"/>
    </location>
    <ligand>
        <name>Mn(2+)</name>
        <dbReference type="ChEBI" id="CHEBI:29035"/>
        <label>2</label>
    </ligand>
</feature>
<dbReference type="MEROPS" id="M20.020"/>
<evidence type="ECO:0000259" key="2">
    <source>
        <dbReference type="Pfam" id="PF07687"/>
    </source>
</evidence>
<keyword evidence="4" id="KW-1185">Reference proteome</keyword>
<dbReference type="GO" id="GO:0071713">
    <property type="term" value="F:para-aminobenzoyl-glutamate hydrolase activity"/>
    <property type="evidence" value="ECO:0007669"/>
    <property type="project" value="TreeGrafter"/>
</dbReference>
<keyword evidence="3" id="KW-0378">Hydrolase</keyword>
<accession>H0UM61</accession>
<dbReference type="GO" id="GO:0046872">
    <property type="term" value="F:metal ion binding"/>
    <property type="evidence" value="ECO:0007669"/>
    <property type="project" value="UniProtKB-KW"/>
</dbReference>
<protein>
    <submittedName>
        <fullName evidence="3">Amidohydrolase</fullName>
    </submittedName>
</protein>
<dbReference type="Pfam" id="PF07687">
    <property type="entry name" value="M20_dimer"/>
    <property type="match status" value="1"/>
</dbReference>
<dbReference type="HOGENOM" id="CLU_023257_2_1_0"/>
<dbReference type="InterPro" id="IPR017439">
    <property type="entry name" value="Amidohydrolase"/>
</dbReference>
<dbReference type="GO" id="GO:0046657">
    <property type="term" value="P:folic acid catabolic process"/>
    <property type="evidence" value="ECO:0007669"/>
    <property type="project" value="TreeGrafter"/>
</dbReference>
<evidence type="ECO:0000313" key="4">
    <source>
        <dbReference type="Proteomes" id="UP000003806"/>
    </source>
</evidence>
<dbReference type="Proteomes" id="UP000003806">
    <property type="component" value="Chromosome"/>
</dbReference>
<dbReference type="GO" id="GO:0005737">
    <property type="term" value="C:cytoplasm"/>
    <property type="evidence" value="ECO:0007669"/>
    <property type="project" value="TreeGrafter"/>
</dbReference>
<dbReference type="RefSeq" id="WP_008523225.1">
    <property type="nucleotide sequence ID" value="NZ_CM001376.1"/>
</dbReference>
<name>H0UM61_9BACT</name>
<dbReference type="NCBIfam" id="TIGR01891">
    <property type="entry name" value="amidohydrolases"/>
    <property type="match status" value="1"/>
</dbReference>
<dbReference type="PIRSF" id="PIRSF005962">
    <property type="entry name" value="Pept_M20D_amidohydro"/>
    <property type="match status" value="1"/>
</dbReference>
<dbReference type="PANTHER" id="PTHR30575:SF3">
    <property type="entry name" value="PEPTIDASE M20 DIMERISATION DOMAIN-CONTAINING PROTEIN"/>
    <property type="match status" value="1"/>
</dbReference>